<organism evidence="2 4">
    <name type="scientific">Shewanella psychromarinicola</name>
    <dbReference type="NCBI Taxonomy" id="2487742"/>
    <lineage>
        <taxon>Bacteria</taxon>
        <taxon>Pseudomonadati</taxon>
        <taxon>Pseudomonadota</taxon>
        <taxon>Gammaproteobacteria</taxon>
        <taxon>Alteromonadales</taxon>
        <taxon>Shewanellaceae</taxon>
        <taxon>Shewanella</taxon>
    </lineage>
</organism>
<reference evidence="2" key="3">
    <citation type="submission" date="2018-11" db="EMBL/GenBank/DDBJ databases">
        <authorList>
            <person name="Hwang Y.J."/>
            <person name="Hwang C.Y."/>
        </authorList>
    </citation>
    <scope>NUCLEOTIDE SEQUENCE</scope>
    <source>
        <strain evidence="2">R106</strain>
    </source>
</reference>
<accession>A0A3N4F1G9</accession>
<gene>
    <name evidence="2" type="ORF">EGC77_04215</name>
    <name evidence="1" type="ORF">EGC80_20545</name>
</gene>
<name>A0A3N4F1G9_9GAMM</name>
<protein>
    <submittedName>
        <fullName evidence="2">Uncharacterized protein</fullName>
    </submittedName>
</protein>
<dbReference type="RefSeq" id="WP_124011963.1">
    <property type="nucleotide sequence ID" value="NZ_CP034073.1"/>
</dbReference>
<reference evidence="4" key="2">
    <citation type="submission" date="2018-11" db="EMBL/GenBank/DDBJ databases">
        <title>Shewanella sp. R106.</title>
        <authorList>
            <person name="Hwang Y.J."/>
            <person name="Hwang C.Y."/>
        </authorList>
    </citation>
    <scope>NUCLEOTIDE SEQUENCE [LARGE SCALE GENOMIC DNA]</scope>
    <source>
        <strain evidence="4">R106</strain>
    </source>
</reference>
<evidence type="ECO:0000313" key="4">
    <source>
        <dbReference type="Proteomes" id="UP000278855"/>
    </source>
</evidence>
<dbReference type="EMBL" id="CP034073">
    <property type="protein sequence ID" value="AZG37020.1"/>
    <property type="molecule type" value="Genomic_DNA"/>
</dbReference>
<evidence type="ECO:0000313" key="1">
    <source>
        <dbReference type="EMBL" id="AZG37020.1"/>
    </source>
</evidence>
<dbReference type="Proteomes" id="UP000273778">
    <property type="component" value="Chromosome"/>
</dbReference>
<dbReference type="Proteomes" id="UP000278855">
    <property type="component" value="Unassembled WGS sequence"/>
</dbReference>
<evidence type="ECO:0000313" key="2">
    <source>
        <dbReference type="EMBL" id="RPA34874.1"/>
    </source>
</evidence>
<dbReference type="OrthoDB" id="6257460at2"/>
<keyword evidence="3" id="KW-1185">Reference proteome</keyword>
<dbReference type="KEGG" id="spsr:EGC80_20545"/>
<dbReference type="EMBL" id="RKKB01000001">
    <property type="protein sequence ID" value="RPA34874.1"/>
    <property type="molecule type" value="Genomic_DNA"/>
</dbReference>
<proteinExistence type="predicted"/>
<dbReference type="AlphaFoldDB" id="A0A3N4F1G9"/>
<evidence type="ECO:0000313" key="3">
    <source>
        <dbReference type="Proteomes" id="UP000273778"/>
    </source>
</evidence>
<reference evidence="1 3" key="1">
    <citation type="submission" date="2018-11" db="EMBL/GenBank/DDBJ databases">
        <title>Shewanella sp. M2.</title>
        <authorList>
            <person name="Hwang Y.J."/>
            <person name="Hwang C.Y."/>
        </authorList>
    </citation>
    <scope>NUCLEOTIDE SEQUENCE [LARGE SCALE GENOMIC DNA]</scope>
    <source>
        <strain evidence="1 3">M2</strain>
    </source>
</reference>
<sequence>MSQENPSFPLPIDRHSLVEMLTSSSSNDFAADLEQDSLPIELETIVTSLMDFINAVKAYDSIAPKNATEDEIIKAFAKDPNGLTVLDVIQKVGCNLWSSLIKFFLNLLGGVNQPEKAKMVTNANSLKEIANIFIPNANELITPNFIAIKSKLLGKLPTELTENLFGIFKSILACQLAGLPDQANIFADNLIKELITHQESEMVSMREKVLKAIGHIEASSTAGKSGRNKRFEKSDKVKAFAIKLYLEGDFKNPHQASQITVSRIAEYGESIGYRFTSDYQAPRTIETWIRKYEKTARLAVSN</sequence>